<evidence type="ECO:0000313" key="2">
    <source>
        <dbReference type="Proteomes" id="UP001597418"/>
    </source>
</evidence>
<evidence type="ECO:0000313" key="1">
    <source>
        <dbReference type="EMBL" id="MFD2742374.1"/>
    </source>
</evidence>
<reference evidence="2" key="1">
    <citation type="journal article" date="2019" name="Int. J. Syst. Evol. Microbiol.">
        <title>The Global Catalogue of Microorganisms (GCM) 10K type strain sequencing project: providing services to taxonomists for standard genome sequencing and annotation.</title>
        <authorList>
            <consortium name="The Broad Institute Genomics Platform"/>
            <consortium name="The Broad Institute Genome Sequencing Center for Infectious Disease"/>
            <person name="Wu L."/>
            <person name="Ma J."/>
        </authorList>
    </citation>
    <scope>NUCLEOTIDE SEQUENCE [LARGE SCALE GENOMIC DNA]</scope>
    <source>
        <strain evidence="2">KCTC 42247</strain>
    </source>
</reference>
<comment type="caution">
    <text evidence="1">The sequence shown here is derived from an EMBL/GenBank/DDBJ whole genome shotgun (WGS) entry which is preliminary data.</text>
</comment>
<accession>A0ABW5UC77</accession>
<dbReference type="RefSeq" id="WP_066754021.1">
    <property type="nucleotide sequence ID" value="NZ_JBHUMB010000005.1"/>
</dbReference>
<dbReference type="EMBL" id="JBHUMB010000005">
    <property type="protein sequence ID" value="MFD2742374.1"/>
    <property type="molecule type" value="Genomic_DNA"/>
</dbReference>
<keyword evidence="2" id="KW-1185">Reference proteome</keyword>
<dbReference type="InterPro" id="IPR054199">
    <property type="entry name" value="DUF6904"/>
</dbReference>
<proteinExistence type="predicted"/>
<protein>
    <submittedName>
        <fullName evidence="1">DUF6904 family protein</fullName>
    </submittedName>
</protein>
<sequence>MIYLIHTKRGLGVEVWGTQDDLHDLYGTISQYFSNDKFYDRKGFDSRDKIISSFSYELRKAYQKNRLTREAGDYSYEQVTHYGFQCSWIHFIFVIHALRYNMRFAVCSKYDLAQILKLEYWLERAMREYDASGSTNLIPFISSNLSDECEHFYMCMRSANAEYFMLKPGKSSFRKIPELLRIAVAGTPEYDYYRQQLIKDKNTHLCDIDDLELQDDHINYDIKW</sequence>
<gene>
    <name evidence="1" type="ORF">ACFSQ6_03110</name>
</gene>
<organism evidence="1 2">
    <name type="scientific">Sphingobacterium populi</name>
    <dbReference type="NCBI Taxonomy" id="1812824"/>
    <lineage>
        <taxon>Bacteria</taxon>
        <taxon>Pseudomonadati</taxon>
        <taxon>Bacteroidota</taxon>
        <taxon>Sphingobacteriia</taxon>
        <taxon>Sphingobacteriales</taxon>
        <taxon>Sphingobacteriaceae</taxon>
        <taxon>Sphingobacterium</taxon>
    </lineage>
</organism>
<dbReference type="Proteomes" id="UP001597418">
    <property type="component" value="Unassembled WGS sequence"/>
</dbReference>
<name>A0ABW5UC77_9SPHI</name>
<dbReference type="Pfam" id="PF21845">
    <property type="entry name" value="DUF6904"/>
    <property type="match status" value="1"/>
</dbReference>